<keyword evidence="2" id="KW-0378">Hydrolase</keyword>
<sequence>MKIAVSDGAFDAYVARPDAASAPVVVVIQEIFGVNADLRTTCDELAAKGFIAISPDLFWRAGPGIEFNKLDEQEWQRGFELYKGFDFDRGVKDIVATIDAARSIAGGSGKVAVMGFCLGGLMAYLVAARGEVDAAVAYYGGGTDNHLNEADQVTAPLLMHLAEEDEYIPADAQARVKAALGGRAHIEIHGYRGCNHAFARHGGSHYDVNAAALANQRTETFLRRTLGA</sequence>
<dbReference type="InterPro" id="IPR002925">
    <property type="entry name" value="Dienelactn_hydro"/>
</dbReference>
<evidence type="ECO:0000313" key="3">
    <source>
        <dbReference type="Proteomes" id="UP000500970"/>
    </source>
</evidence>
<dbReference type="PANTHER" id="PTHR46623">
    <property type="entry name" value="CARBOXYMETHYLENEBUTENOLIDASE-RELATED"/>
    <property type="match status" value="1"/>
</dbReference>
<dbReference type="EMBL" id="CP053985">
    <property type="protein sequence ID" value="QKH34040.1"/>
    <property type="molecule type" value="Genomic_DNA"/>
</dbReference>
<name>A0A7D4HUZ2_9BURK</name>
<evidence type="ECO:0000259" key="1">
    <source>
        <dbReference type="Pfam" id="PF01738"/>
    </source>
</evidence>
<dbReference type="Proteomes" id="UP000500970">
    <property type="component" value="Chromosome"/>
</dbReference>
<dbReference type="InterPro" id="IPR051049">
    <property type="entry name" value="Dienelactone_hydrolase-like"/>
</dbReference>
<dbReference type="PANTHER" id="PTHR46623:SF6">
    <property type="entry name" value="ALPHA_BETA-HYDROLASES SUPERFAMILY PROTEIN"/>
    <property type="match status" value="1"/>
</dbReference>
<dbReference type="Pfam" id="PF01738">
    <property type="entry name" value="DLH"/>
    <property type="match status" value="1"/>
</dbReference>
<keyword evidence="3" id="KW-1185">Reference proteome</keyword>
<dbReference type="SUPFAM" id="SSF53474">
    <property type="entry name" value="alpha/beta-Hydrolases"/>
    <property type="match status" value="1"/>
</dbReference>
<dbReference type="Gene3D" id="3.40.50.1820">
    <property type="entry name" value="alpha/beta hydrolase"/>
    <property type="match status" value="1"/>
</dbReference>
<accession>A0A7D4HUZ2</accession>
<proteinExistence type="predicted"/>
<reference evidence="2 3" key="1">
    <citation type="submission" date="2020-05" db="EMBL/GenBank/DDBJ databases">
        <title>FDA dAtabase for Regulatory Grade micrObial Sequences (FDA-ARGOS): Supporting development and validation of Infectious Disease Dx tests.</title>
        <authorList>
            <person name="Sproer C."/>
            <person name="Gronow S."/>
            <person name="Severitt S."/>
            <person name="Schroder I."/>
            <person name="Tallon L."/>
            <person name="Sadzewicz L."/>
            <person name="Zhao X."/>
            <person name="Vavikolanu K."/>
            <person name="Mehta A."/>
            <person name="Aluvathingal J."/>
            <person name="Nadendla S."/>
            <person name="Myers T."/>
            <person name="Yan Y."/>
            <person name="Sichtig H."/>
        </authorList>
    </citation>
    <scope>NUCLEOTIDE SEQUENCE [LARGE SCALE GENOMIC DNA]</scope>
    <source>
        <strain evidence="2 3">FDAARGOS_790</strain>
    </source>
</reference>
<dbReference type="GO" id="GO:0016787">
    <property type="term" value="F:hydrolase activity"/>
    <property type="evidence" value="ECO:0007669"/>
    <property type="project" value="UniProtKB-KW"/>
</dbReference>
<protein>
    <submittedName>
        <fullName evidence="2">Dienelactone hydrolase family protein</fullName>
    </submittedName>
</protein>
<feature type="domain" description="Dienelactone hydrolase" evidence="1">
    <location>
        <begin position="10"/>
        <end position="224"/>
    </location>
</feature>
<dbReference type="KEGG" id="apes:FOC84_03440"/>
<organism evidence="2 3">
    <name type="scientific">Achromobacter pestifer</name>
    <dbReference type="NCBI Taxonomy" id="1353889"/>
    <lineage>
        <taxon>Bacteria</taxon>
        <taxon>Pseudomonadati</taxon>
        <taxon>Pseudomonadota</taxon>
        <taxon>Betaproteobacteria</taxon>
        <taxon>Burkholderiales</taxon>
        <taxon>Alcaligenaceae</taxon>
        <taxon>Achromobacter</taxon>
    </lineage>
</organism>
<dbReference type="AlphaFoldDB" id="A0A7D4HUZ2"/>
<dbReference type="InterPro" id="IPR029058">
    <property type="entry name" value="AB_hydrolase_fold"/>
</dbReference>
<dbReference type="RefSeq" id="WP_173143183.1">
    <property type="nucleotide sequence ID" value="NZ_CP053985.1"/>
</dbReference>
<evidence type="ECO:0000313" key="2">
    <source>
        <dbReference type="EMBL" id="QKH34040.1"/>
    </source>
</evidence>
<gene>
    <name evidence="2" type="ORF">FOC84_03440</name>
</gene>